<dbReference type="AlphaFoldDB" id="A0A0D1ZTX3"/>
<keyword evidence="3" id="KW-1185">Reference proteome</keyword>
<dbReference type="EMBL" id="KN847520">
    <property type="protein sequence ID" value="KIV97384.1"/>
    <property type="molecule type" value="Genomic_DNA"/>
</dbReference>
<feature type="compositionally biased region" description="Polar residues" evidence="1">
    <location>
        <begin position="295"/>
        <end position="305"/>
    </location>
</feature>
<accession>A0A0D1ZTX3</accession>
<proteinExistence type="predicted"/>
<evidence type="ECO:0000313" key="3">
    <source>
        <dbReference type="Proteomes" id="UP000054302"/>
    </source>
</evidence>
<feature type="compositionally biased region" description="Polar residues" evidence="1">
    <location>
        <begin position="242"/>
        <end position="266"/>
    </location>
</feature>
<feature type="compositionally biased region" description="Polar residues" evidence="1">
    <location>
        <begin position="557"/>
        <end position="568"/>
    </location>
</feature>
<feature type="compositionally biased region" description="Basic and acidic residues" evidence="1">
    <location>
        <begin position="486"/>
        <end position="498"/>
    </location>
</feature>
<feature type="region of interest" description="Disordered" evidence="1">
    <location>
        <begin position="231"/>
        <end position="335"/>
    </location>
</feature>
<dbReference type="GeneID" id="27318985"/>
<feature type="compositionally biased region" description="Basic and acidic residues" evidence="1">
    <location>
        <begin position="505"/>
        <end position="519"/>
    </location>
</feature>
<evidence type="ECO:0000256" key="1">
    <source>
        <dbReference type="SAM" id="MobiDB-lite"/>
    </source>
</evidence>
<dbReference type="STRING" id="212818.A0A0D1ZTX3"/>
<protein>
    <submittedName>
        <fullName evidence="2">Uncharacterized protein</fullName>
    </submittedName>
</protein>
<dbReference type="Proteomes" id="UP000054302">
    <property type="component" value="Unassembled WGS sequence"/>
</dbReference>
<name>A0A0D1ZTX3_EXOME</name>
<feature type="region of interest" description="Disordered" evidence="1">
    <location>
        <begin position="70"/>
        <end position="99"/>
    </location>
</feature>
<sequence>MIKSRATSKYVAKYGDPPLLKWVMTWIETMLSSVERSTGQRVKITDQIEINDRRSVEFKRLRARIHIKKKMEKAEAGPSKEEQAPAVQSSGHDLPDSFADQGEDIVASKKSRSIHVPASEFQEHISDDALSAIDSYAALKSSLVLPMPTVNDDDAQNASSGPNQQPRVDNDQGSTFSNPRAQWKKGASRIYPHAATYVNPASTVVSKATAWDSVVFGSQYASGFDGNAHPSGVDLRSGVPGKQTSSSHPASTIVDSNGSIVSSTGGQARKSKPSSHSDFERKYAESGKPVPPSAAPSSTCYSRQPSSSRDARSDRTAATSTRSGSSYGPCYPPIRVQGGNTADSYLKLVDHSPFSTGREAPAFKDVSYGGRKDSHRTQLSSNNLSPTTKPTFKVSHSKPLSAHRETSTNRHRQDSVALTENFLKEFEQLERDLSPHGPGSSRRRIHHGRSQDTVGTSILYPSSNTISPESVEALTPTGLRPVRNGKSREQSRCKEQKASKQHQMSRKDSYDCNSEESRRSAAPRLKASRSNDVHSRKHRDAASSSRAHHKCTPYGDTASSRMGSQATGWSDAYGAGLKEGEDVQWYYGGK</sequence>
<feature type="compositionally biased region" description="Polar residues" evidence="1">
    <location>
        <begin position="451"/>
        <end position="468"/>
    </location>
</feature>
<gene>
    <name evidence="2" type="ORF">PV10_01140</name>
</gene>
<dbReference type="VEuPathDB" id="FungiDB:PV10_01140"/>
<feature type="region of interest" description="Disordered" evidence="1">
    <location>
        <begin position="148"/>
        <end position="184"/>
    </location>
</feature>
<feature type="compositionally biased region" description="Low complexity" evidence="1">
    <location>
        <begin position="316"/>
        <end position="326"/>
    </location>
</feature>
<feature type="region of interest" description="Disordered" evidence="1">
    <location>
        <begin position="432"/>
        <end position="574"/>
    </location>
</feature>
<reference evidence="2 3" key="1">
    <citation type="submission" date="2015-01" db="EMBL/GenBank/DDBJ databases">
        <title>The Genome Sequence of Exophiala mesophila CBS40295.</title>
        <authorList>
            <consortium name="The Broad Institute Genomics Platform"/>
            <person name="Cuomo C."/>
            <person name="de Hoog S."/>
            <person name="Gorbushina A."/>
            <person name="Stielow B."/>
            <person name="Teixiera M."/>
            <person name="Abouelleil A."/>
            <person name="Chapman S.B."/>
            <person name="Priest M."/>
            <person name="Young S.K."/>
            <person name="Wortman J."/>
            <person name="Nusbaum C."/>
            <person name="Birren B."/>
        </authorList>
    </citation>
    <scope>NUCLEOTIDE SEQUENCE [LARGE SCALE GENOMIC DNA]</scope>
    <source>
        <strain evidence="2 3">CBS 40295</strain>
    </source>
</reference>
<feature type="compositionally biased region" description="Basic and acidic residues" evidence="1">
    <location>
        <begin position="402"/>
        <end position="414"/>
    </location>
</feature>
<dbReference type="OrthoDB" id="4120558at2759"/>
<feature type="compositionally biased region" description="Basic and acidic residues" evidence="1">
    <location>
        <begin position="275"/>
        <end position="285"/>
    </location>
</feature>
<evidence type="ECO:0000313" key="2">
    <source>
        <dbReference type="EMBL" id="KIV97384.1"/>
    </source>
</evidence>
<dbReference type="RefSeq" id="XP_016228958.1">
    <property type="nucleotide sequence ID" value="XM_016365309.1"/>
</dbReference>
<feature type="region of interest" description="Disordered" evidence="1">
    <location>
        <begin position="352"/>
        <end position="416"/>
    </location>
</feature>
<feature type="compositionally biased region" description="Polar residues" evidence="1">
    <location>
        <begin position="377"/>
        <end position="390"/>
    </location>
</feature>
<feature type="compositionally biased region" description="Polar residues" evidence="1">
    <location>
        <begin position="156"/>
        <end position="180"/>
    </location>
</feature>
<feature type="compositionally biased region" description="Basic and acidic residues" evidence="1">
    <location>
        <begin position="72"/>
        <end position="83"/>
    </location>
</feature>
<dbReference type="HOGENOM" id="CLU_462334_0_0_1"/>
<organism evidence="2 3">
    <name type="scientific">Exophiala mesophila</name>
    <name type="common">Black yeast-like fungus</name>
    <dbReference type="NCBI Taxonomy" id="212818"/>
    <lineage>
        <taxon>Eukaryota</taxon>
        <taxon>Fungi</taxon>
        <taxon>Dikarya</taxon>
        <taxon>Ascomycota</taxon>
        <taxon>Pezizomycotina</taxon>
        <taxon>Eurotiomycetes</taxon>
        <taxon>Chaetothyriomycetidae</taxon>
        <taxon>Chaetothyriales</taxon>
        <taxon>Herpotrichiellaceae</taxon>
        <taxon>Exophiala</taxon>
    </lineage>
</organism>